<keyword evidence="5" id="KW-1185">Reference proteome</keyword>
<dbReference type="Pfam" id="PF23562">
    <property type="entry name" value="AMP-binding_C_3"/>
    <property type="match status" value="1"/>
</dbReference>
<dbReference type="InterPro" id="IPR000873">
    <property type="entry name" value="AMP-dep_synth/lig_dom"/>
</dbReference>
<organism evidence="4 5">
    <name type="scientific">Cytospora mali</name>
    <name type="common">Apple Valsa canker fungus</name>
    <name type="synonym">Valsa mali</name>
    <dbReference type="NCBI Taxonomy" id="578113"/>
    <lineage>
        <taxon>Eukaryota</taxon>
        <taxon>Fungi</taxon>
        <taxon>Dikarya</taxon>
        <taxon>Ascomycota</taxon>
        <taxon>Pezizomycotina</taxon>
        <taxon>Sordariomycetes</taxon>
        <taxon>Sordariomycetidae</taxon>
        <taxon>Diaporthales</taxon>
        <taxon>Cytosporaceae</taxon>
        <taxon>Cytospora</taxon>
    </lineage>
</organism>
<gene>
    <name evidence="4" type="ORF">VP1G_00682</name>
</gene>
<dbReference type="PANTHER" id="PTHR43201">
    <property type="entry name" value="ACYL-COA SYNTHETASE"/>
    <property type="match status" value="1"/>
</dbReference>
<protein>
    <submittedName>
        <fullName evidence="4">Bile acyl-CoA synthetase</fullName>
    </submittedName>
</protein>
<proteinExistence type="inferred from homology"/>
<dbReference type="Pfam" id="PF24813">
    <property type="entry name" value="DUF7709"/>
    <property type="match status" value="1"/>
</dbReference>
<dbReference type="Proteomes" id="UP000078576">
    <property type="component" value="Unassembled WGS sequence"/>
</dbReference>
<dbReference type="GO" id="GO:0031956">
    <property type="term" value="F:medium-chain fatty acid-CoA ligase activity"/>
    <property type="evidence" value="ECO:0007669"/>
    <property type="project" value="TreeGrafter"/>
</dbReference>
<dbReference type="InterPro" id="IPR056126">
    <property type="entry name" value="DUF7709"/>
</dbReference>
<evidence type="ECO:0000313" key="5">
    <source>
        <dbReference type="Proteomes" id="UP000078576"/>
    </source>
</evidence>
<name>A0A194UNI9_CYTMA</name>
<comment type="similarity">
    <text evidence="1">Belongs to the ATP-dependent AMP-binding enzyme family.</text>
</comment>
<dbReference type="InterPro" id="IPR042099">
    <property type="entry name" value="ANL_N_sf"/>
</dbReference>
<dbReference type="Gene3D" id="3.40.50.12780">
    <property type="entry name" value="N-terminal domain of ligase-like"/>
    <property type="match status" value="1"/>
</dbReference>
<evidence type="ECO:0000256" key="1">
    <source>
        <dbReference type="ARBA" id="ARBA00006432"/>
    </source>
</evidence>
<evidence type="ECO:0000259" key="2">
    <source>
        <dbReference type="Pfam" id="PF00501"/>
    </source>
</evidence>
<evidence type="ECO:0000313" key="4">
    <source>
        <dbReference type="EMBL" id="KUI53229.1"/>
    </source>
</evidence>
<feature type="domain" description="AMP-dependent synthetase/ligase" evidence="2">
    <location>
        <begin position="149"/>
        <end position="451"/>
    </location>
</feature>
<dbReference type="EMBL" id="KN714668">
    <property type="protein sequence ID" value="KUI53229.1"/>
    <property type="molecule type" value="Genomic_DNA"/>
</dbReference>
<dbReference type="STRING" id="694573.A0A194UNI9"/>
<dbReference type="GO" id="GO:0006631">
    <property type="term" value="P:fatty acid metabolic process"/>
    <property type="evidence" value="ECO:0007669"/>
    <property type="project" value="TreeGrafter"/>
</dbReference>
<evidence type="ECO:0000259" key="3">
    <source>
        <dbReference type="Pfam" id="PF24813"/>
    </source>
</evidence>
<accession>A0A194UNI9</accession>
<dbReference type="OrthoDB" id="429813at2759"/>
<feature type="domain" description="DUF7709" evidence="3">
    <location>
        <begin position="5"/>
        <end position="100"/>
    </location>
</feature>
<dbReference type="PANTHER" id="PTHR43201:SF8">
    <property type="entry name" value="ACYL-COA SYNTHETASE FAMILY MEMBER 3"/>
    <property type="match status" value="1"/>
</dbReference>
<sequence>MADQKLADLNSATLGVRMPEVRLADGSVVQTGTVGALLVTIRAYNQAHEEGDEATMEELREAMRAPLPLLDRLGFFELFTPEEWIDDDGKNEGRRVMSKKVRFDVVQAWSQDNDSAKTHLNYFTCTLGEASRWNTDNPQSVHTVNDLIDAQARELRQRPALNFAGGCHAEDGREMKSDFTYRELRAYSLASAVRLRRRLQVASRVGTGTVGLLCSSSPEFILTWLGLMRLGVSVLLLAPQLQWTAIKHLCSTRKVSTIFTDSRNYDKIKCLIKDDLFAINLSHVLHSLKSDPAPASLPFNPRVDDIAHLFHTCSASFDLPEPIPQSHHSAVSVLPSLPGGESRAIFSTTPLYHDGIADCLMAWTSGATIHLFPGTQPMTAANVHRAVDQANSYLAGVCPVKYFTCMPDILQMLIQKSSEPQTKTGLQILQQMELVGVGGIDLPLSIGDRLVANGVKLALRFSSKYCGFLFSSHRDYHADREWLYLRADPTLQPDYYDFEPQLPSTNEDIPPLFELVIKQKWPHRSMWNRADGSFATGDLFEKHPSIPNAWRYHSRADEQITLGNGEKFHPAPVEGALLASEVGRRILEDTMMFGTRKELPGMLLFPMWSEDFVDDKQVIEEVWPAIERMNMILHKPARIGKEGLVVVRANPQIGERPRLPKNRKRTILRAQAESIFAREIESAYNGAPSVNGKREALLNNKAIDELSKRFDETVGRHMDTKSDLPVPRVDLAVFPQPPVHRLADCLP</sequence>
<dbReference type="Pfam" id="PF00501">
    <property type="entry name" value="AMP-binding"/>
    <property type="match status" value="1"/>
</dbReference>
<dbReference type="SUPFAM" id="SSF56801">
    <property type="entry name" value="Acetyl-CoA synthetase-like"/>
    <property type="match status" value="1"/>
</dbReference>
<dbReference type="AlphaFoldDB" id="A0A194UNI9"/>
<reference evidence="5" key="1">
    <citation type="submission" date="2014-12" db="EMBL/GenBank/DDBJ databases">
        <title>Genome Sequence of Valsa Canker Pathogens Uncovers a Specific Adaption of Colonization on Woody Bark.</title>
        <authorList>
            <person name="Yin Z."/>
            <person name="Liu H."/>
            <person name="Gao X."/>
            <person name="Li Z."/>
            <person name="Song N."/>
            <person name="Ke X."/>
            <person name="Dai Q."/>
            <person name="Wu Y."/>
            <person name="Sun Y."/>
            <person name="Xu J.-R."/>
            <person name="Kang Z.K."/>
            <person name="Wang L."/>
            <person name="Huang L."/>
        </authorList>
    </citation>
    <scope>NUCLEOTIDE SEQUENCE [LARGE SCALE GENOMIC DNA]</scope>
    <source>
        <strain evidence="5">SXYL134</strain>
    </source>
</reference>